<keyword evidence="5" id="KW-1185">Reference proteome</keyword>
<dbReference type="Proteomes" id="UP000298484">
    <property type="component" value="Unassembled WGS sequence"/>
</dbReference>
<dbReference type="GO" id="GO:0005524">
    <property type="term" value="F:ATP binding"/>
    <property type="evidence" value="ECO:0007669"/>
    <property type="project" value="UniProtKB-KW"/>
</dbReference>
<dbReference type="InterPro" id="IPR045735">
    <property type="entry name" value="Spore_III_AA_AAA+_ATPase"/>
</dbReference>
<dbReference type="PANTHER" id="PTHR20953:SF3">
    <property type="entry name" value="P-LOOP CONTAINING NUCLEOSIDE TRIPHOSPHATE HYDROLASES SUPERFAMILY PROTEIN"/>
    <property type="match status" value="1"/>
</dbReference>
<evidence type="ECO:0000256" key="1">
    <source>
        <dbReference type="ARBA" id="ARBA00022741"/>
    </source>
</evidence>
<dbReference type="SUPFAM" id="SSF52540">
    <property type="entry name" value="P-loop containing nucleoside triphosphate hydrolases"/>
    <property type="match status" value="1"/>
</dbReference>
<sequence>MDEILRLFPENFRQALNKKISGRWSKIQEIRFRLQQPLELVFDGHTEWLDRLKPDKNDGMFLLNQLSEFSLYRMEDELREGYVTIEGGHRVGLSGKVNTLNGQVKAIQNITYFNIRIAKQTIGAARPLIPYLYDHQYLNTLLIGPPQTGKTTLVRDLTRLIGTGWDKAGAHKVGVVDERSEIGGSKKGVPQHDLGLRTDVMDACPKDEGMMMMIRSMSPEVLVVDEIGSESDVAALMEAINAGVAVICTIHSNSLEALKKRPSLKPLFTQHVFQRFVLLNRREGPGAIYRIYNEHEENLLQKSRCVTNAVDWRASFHRHHNTDRV</sequence>
<dbReference type="NCBIfam" id="TIGR02858">
    <property type="entry name" value="spore_III_AA"/>
    <property type="match status" value="1"/>
</dbReference>
<dbReference type="SMART" id="SM00382">
    <property type="entry name" value="AAA"/>
    <property type="match status" value="1"/>
</dbReference>
<evidence type="ECO:0000256" key="2">
    <source>
        <dbReference type="ARBA" id="ARBA00022840"/>
    </source>
</evidence>
<dbReference type="AlphaFoldDB" id="A0A4Y9AH47"/>
<proteinExistence type="predicted"/>
<dbReference type="Pfam" id="PF19568">
    <property type="entry name" value="Spore_III_AA"/>
    <property type="match status" value="1"/>
</dbReference>
<organism evidence="4 5">
    <name type="scientific">Lentibacillus salicampi</name>
    <dbReference type="NCBI Taxonomy" id="175306"/>
    <lineage>
        <taxon>Bacteria</taxon>
        <taxon>Bacillati</taxon>
        <taxon>Bacillota</taxon>
        <taxon>Bacilli</taxon>
        <taxon>Bacillales</taxon>
        <taxon>Bacillaceae</taxon>
        <taxon>Lentibacillus</taxon>
    </lineage>
</organism>
<comment type="caution">
    <text evidence="4">The sequence shown here is derived from an EMBL/GenBank/DDBJ whole genome shotgun (WGS) entry which is preliminary data.</text>
</comment>
<dbReference type="PANTHER" id="PTHR20953">
    <property type="entry name" value="KINASE-RELATED"/>
    <property type="match status" value="1"/>
</dbReference>
<name>A0A4Y9AH47_9BACI</name>
<gene>
    <name evidence="4" type="primary">spoIIIAA</name>
    <name evidence="4" type="ORF">E4U82_04905</name>
</gene>
<dbReference type="InterPro" id="IPR014217">
    <property type="entry name" value="Spore_III_AA"/>
</dbReference>
<accession>A0A4Y9AH47</accession>
<evidence type="ECO:0000313" key="4">
    <source>
        <dbReference type="EMBL" id="TFJ93701.1"/>
    </source>
</evidence>
<dbReference type="EMBL" id="SRHY01000004">
    <property type="protein sequence ID" value="TFJ93701.1"/>
    <property type="molecule type" value="Genomic_DNA"/>
</dbReference>
<keyword evidence="2" id="KW-0067">ATP-binding</keyword>
<keyword evidence="1" id="KW-0547">Nucleotide-binding</keyword>
<dbReference type="RefSeq" id="WP_135108957.1">
    <property type="nucleotide sequence ID" value="NZ_SRHY01000004.1"/>
</dbReference>
<protein>
    <submittedName>
        <fullName evidence="4">Stage III sporulation protein AA</fullName>
    </submittedName>
</protein>
<reference evidence="4 5" key="1">
    <citation type="submission" date="2019-03" db="EMBL/GenBank/DDBJ databases">
        <title>Genome sequence of Lentibacillus salicampi ATCC BAA-719.</title>
        <authorList>
            <person name="Maclea K.S."/>
            <person name="Simoes Junior M."/>
        </authorList>
    </citation>
    <scope>NUCLEOTIDE SEQUENCE [LARGE SCALE GENOMIC DNA]</scope>
    <source>
        <strain evidence="4 5">ATCC BAA-719</strain>
    </source>
</reference>
<evidence type="ECO:0000313" key="5">
    <source>
        <dbReference type="Proteomes" id="UP000298484"/>
    </source>
</evidence>
<evidence type="ECO:0000259" key="3">
    <source>
        <dbReference type="SMART" id="SM00382"/>
    </source>
</evidence>
<dbReference type="Gene3D" id="3.40.50.300">
    <property type="entry name" value="P-loop containing nucleotide triphosphate hydrolases"/>
    <property type="match status" value="1"/>
</dbReference>
<feature type="domain" description="AAA+ ATPase" evidence="3">
    <location>
        <begin position="136"/>
        <end position="278"/>
    </location>
</feature>
<dbReference type="OrthoDB" id="9768243at2"/>
<dbReference type="InterPro" id="IPR003593">
    <property type="entry name" value="AAA+_ATPase"/>
</dbReference>
<dbReference type="InterPro" id="IPR027417">
    <property type="entry name" value="P-loop_NTPase"/>
</dbReference>